<dbReference type="InterPro" id="IPR036291">
    <property type="entry name" value="NAD(P)-bd_dom_sf"/>
</dbReference>
<evidence type="ECO:0000313" key="3">
    <source>
        <dbReference type="EMBL" id="EFN55988.1"/>
    </source>
</evidence>
<dbReference type="Gene3D" id="3.40.50.720">
    <property type="entry name" value="NAD(P)-binding Rossmann-like Domain"/>
    <property type="match status" value="1"/>
</dbReference>
<name>E1ZE91_CHLVA</name>
<evidence type="ECO:0000259" key="2">
    <source>
        <dbReference type="Pfam" id="PF13460"/>
    </source>
</evidence>
<proteinExistence type="predicted"/>
<dbReference type="Pfam" id="PF13460">
    <property type="entry name" value="NAD_binding_10"/>
    <property type="match status" value="1"/>
</dbReference>
<organism evidence="4">
    <name type="scientific">Chlorella variabilis</name>
    <name type="common">Green alga</name>
    <dbReference type="NCBI Taxonomy" id="554065"/>
    <lineage>
        <taxon>Eukaryota</taxon>
        <taxon>Viridiplantae</taxon>
        <taxon>Chlorophyta</taxon>
        <taxon>core chlorophytes</taxon>
        <taxon>Trebouxiophyceae</taxon>
        <taxon>Chlorellales</taxon>
        <taxon>Chlorellaceae</taxon>
        <taxon>Chlorella clade</taxon>
        <taxon>Chlorella</taxon>
    </lineage>
</organism>
<evidence type="ECO:0000313" key="4">
    <source>
        <dbReference type="Proteomes" id="UP000008141"/>
    </source>
</evidence>
<protein>
    <recommendedName>
        <fullName evidence="2">NAD(P)-binding domain-containing protein</fullName>
    </recommendedName>
</protein>
<dbReference type="Proteomes" id="UP000008141">
    <property type="component" value="Unassembled WGS sequence"/>
</dbReference>
<dbReference type="AlphaFoldDB" id="E1ZE91"/>
<sequence>MRSRRRTPGSLIGAAPAGIGLRAPGSGSRRRQTLPPLAAGGGSGNFGDELLDFMYAGKKLRKWYGQEGQVLPRDGREGGPGSEEPEEEEEEEAAVREYVAVLDADSSPMAEQVVLQLILNRTKIRALVKDAAAAKAGFGPYIEAVQGDSGDRAAVARLLRGAKAAVCCGKLGALLPAAAATRLPHAVLLSSAGAPQQGFALFASSEQQALADPAREQQLRASGLPFTIVQVGSLAGVPGGTSSLALTAGAQPQGQVSREDAAKALAEAAERDAATGPLVLQLSSAGQGQPPEDWQAAFAELLQGAPTSG</sequence>
<dbReference type="FunCoup" id="E1ZE91">
    <property type="interactions" value="556"/>
</dbReference>
<dbReference type="InterPro" id="IPR016040">
    <property type="entry name" value="NAD(P)-bd_dom"/>
</dbReference>
<dbReference type="GeneID" id="17355483"/>
<gene>
    <name evidence="3" type="ORF">CHLNCDRAFT_145357</name>
</gene>
<dbReference type="OrthoDB" id="2019800at2759"/>
<feature type="domain" description="NAD(P)-binding" evidence="2">
    <location>
        <begin position="112"/>
        <end position="270"/>
    </location>
</feature>
<feature type="region of interest" description="Disordered" evidence="1">
    <location>
        <begin position="1"/>
        <end position="44"/>
    </location>
</feature>
<evidence type="ECO:0000256" key="1">
    <source>
        <dbReference type="SAM" id="MobiDB-lite"/>
    </source>
</evidence>
<keyword evidence="4" id="KW-1185">Reference proteome</keyword>
<dbReference type="OMA" id="CQLVVTP"/>
<reference evidence="3 4" key="1">
    <citation type="journal article" date="2010" name="Plant Cell">
        <title>The Chlorella variabilis NC64A genome reveals adaptation to photosymbiosis, coevolution with viruses, and cryptic sex.</title>
        <authorList>
            <person name="Blanc G."/>
            <person name="Duncan G."/>
            <person name="Agarkova I."/>
            <person name="Borodovsky M."/>
            <person name="Gurnon J."/>
            <person name="Kuo A."/>
            <person name="Lindquist E."/>
            <person name="Lucas S."/>
            <person name="Pangilinan J."/>
            <person name="Polle J."/>
            <person name="Salamov A."/>
            <person name="Terry A."/>
            <person name="Yamada T."/>
            <person name="Dunigan D.D."/>
            <person name="Grigoriev I.V."/>
            <person name="Claverie J.M."/>
            <person name="Van Etten J.L."/>
        </authorList>
    </citation>
    <scope>NUCLEOTIDE SEQUENCE [LARGE SCALE GENOMIC DNA]</scope>
    <source>
        <strain evidence="3 4">NC64A</strain>
    </source>
</reference>
<dbReference type="EMBL" id="GL433843">
    <property type="protein sequence ID" value="EFN55988.1"/>
    <property type="molecule type" value="Genomic_DNA"/>
</dbReference>
<dbReference type="eggNOG" id="ENOG502QR94">
    <property type="taxonomic scope" value="Eukaryota"/>
</dbReference>
<dbReference type="RefSeq" id="XP_005848090.1">
    <property type="nucleotide sequence ID" value="XM_005848028.1"/>
</dbReference>
<dbReference type="PANTHER" id="PTHR47869">
    <property type="entry name" value="OS03G0410700 PROTEIN"/>
    <property type="match status" value="1"/>
</dbReference>
<dbReference type="InParanoid" id="E1ZE91"/>
<accession>E1ZE91</accession>
<feature type="region of interest" description="Disordered" evidence="1">
    <location>
        <begin position="66"/>
        <end position="90"/>
    </location>
</feature>
<dbReference type="SUPFAM" id="SSF51735">
    <property type="entry name" value="NAD(P)-binding Rossmann-fold domains"/>
    <property type="match status" value="1"/>
</dbReference>
<dbReference type="PANTHER" id="PTHR47869:SF2">
    <property type="entry name" value="OS03G0410700 PROTEIN"/>
    <property type="match status" value="1"/>
</dbReference>
<dbReference type="STRING" id="554065.E1ZE91"/>
<dbReference type="KEGG" id="cvr:CHLNCDRAFT_145357"/>